<dbReference type="PROSITE" id="PS50885">
    <property type="entry name" value="HAMP"/>
    <property type="match status" value="1"/>
</dbReference>
<accession>E6U0L2</accession>
<dbReference type="NCBIfam" id="NF046044">
    <property type="entry name" value="PnpS"/>
    <property type="match status" value="1"/>
</dbReference>
<feature type="transmembrane region" description="Helical" evidence="12">
    <location>
        <begin position="12"/>
        <end position="31"/>
    </location>
</feature>
<dbReference type="EMBL" id="CP002394">
    <property type="protein sequence ID" value="ADU31457.1"/>
    <property type="molecule type" value="Genomic_DNA"/>
</dbReference>
<dbReference type="InterPro" id="IPR050351">
    <property type="entry name" value="BphY/WalK/GraS-like"/>
</dbReference>
<keyword evidence="4" id="KW-1003">Cell membrane</keyword>
<dbReference type="PANTHER" id="PTHR45453">
    <property type="entry name" value="PHOSPHATE REGULON SENSOR PROTEIN PHOR"/>
    <property type="match status" value="1"/>
</dbReference>
<dbReference type="Gene3D" id="1.10.287.130">
    <property type="match status" value="1"/>
</dbReference>
<dbReference type="SMART" id="SM00388">
    <property type="entry name" value="HisKA"/>
    <property type="match status" value="1"/>
</dbReference>
<keyword evidence="11 12" id="KW-0472">Membrane</keyword>
<dbReference type="GO" id="GO:0016036">
    <property type="term" value="P:cellular response to phosphate starvation"/>
    <property type="evidence" value="ECO:0007669"/>
    <property type="project" value="TreeGrafter"/>
</dbReference>
<dbReference type="GO" id="GO:0000155">
    <property type="term" value="F:phosphorelay sensor kinase activity"/>
    <property type="evidence" value="ECO:0007669"/>
    <property type="project" value="InterPro"/>
</dbReference>
<gene>
    <name evidence="15" type="ordered locus">Bcell_3215</name>
</gene>
<dbReference type="SUPFAM" id="SSF55785">
    <property type="entry name" value="PYP-like sensor domain (PAS domain)"/>
    <property type="match status" value="1"/>
</dbReference>
<dbReference type="GO" id="GO:0005524">
    <property type="term" value="F:ATP binding"/>
    <property type="evidence" value="ECO:0007669"/>
    <property type="project" value="UniProtKB-KW"/>
</dbReference>
<dbReference type="InterPro" id="IPR036097">
    <property type="entry name" value="HisK_dim/P_sf"/>
</dbReference>
<reference evidence="15" key="1">
    <citation type="submission" date="2010-12" db="EMBL/GenBank/DDBJ databases">
        <title>Complete sequence of Bacillus cellulosilyticus DSM 2522.</title>
        <authorList>
            <consortium name="US DOE Joint Genome Institute"/>
            <person name="Lucas S."/>
            <person name="Copeland A."/>
            <person name="Lapidus A."/>
            <person name="Cheng J.-F."/>
            <person name="Bruce D."/>
            <person name="Goodwin L."/>
            <person name="Pitluck S."/>
            <person name="Chertkov O."/>
            <person name="Detter J.C."/>
            <person name="Han C."/>
            <person name="Tapia R."/>
            <person name="Land M."/>
            <person name="Hauser L."/>
            <person name="Jeffries C."/>
            <person name="Kyrpides N."/>
            <person name="Ivanova N."/>
            <person name="Mikhailova N."/>
            <person name="Brumm P."/>
            <person name="Mead D."/>
            <person name="Woyke T."/>
        </authorList>
    </citation>
    <scope>NUCLEOTIDE SEQUENCE [LARGE SCALE GENOMIC DNA]</scope>
    <source>
        <strain evidence="15">DSM 2522</strain>
    </source>
</reference>
<evidence type="ECO:0000256" key="4">
    <source>
        <dbReference type="ARBA" id="ARBA00022475"/>
    </source>
</evidence>
<dbReference type="InterPro" id="IPR035965">
    <property type="entry name" value="PAS-like_dom_sf"/>
</dbReference>
<dbReference type="Proteomes" id="UP000001401">
    <property type="component" value="Chromosome"/>
</dbReference>
<dbReference type="HOGENOM" id="CLU_000445_89_2_9"/>
<dbReference type="CDD" id="cd00075">
    <property type="entry name" value="HATPase"/>
    <property type="match status" value="1"/>
</dbReference>
<dbReference type="InterPro" id="IPR004358">
    <property type="entry name" value="Sig_transdc_His_kin-like_C"/>
</dbReference>
<name>E6U0L2_EVAC2</name>
<dbReference type="SUPFAM" id="SSF158472">
    <property type="entry name" value="HAMP domain-like"/>
    <property type="match status" value="1"/>
</dbReference>
<dbReference type="InterPro" id="IPR003660">
    <property type="entry name" value="HAMP_dom"/>
</dbReference>
<keyword evidence="12" id="KW-0812">Transmembrane</keyword>
<feature type="domain" description="Histidine kinase" evidence="13">
    <location>
        <begin position="370"/>
        <end position="587"/>
    </location>
</feature>
<dbReference type="Pfam" id="PF16736">
    <property type="entry name" value="sCache_like"/>
    <property type="match status" value="1"/>
</dbReference>
<dbReference type="AlphaFoldDB" id="E6U0L2"/>
<dbReference type="FunFam" id="3.30.565.10:FF:000006">
    <property type="entry name" value="Sensor histidine kinase WalK"/>
    <property type="match status" value="1"/>
</dbReference>
<dbReference type="SMART" id="SM00091">
    <property type="entry name" value="PAS"/>
    <property type="match status" value="1"/>
</dbReference>
<dbReference type="SMART" id="SM00387">
    <property type="entry name" value="HATPase_c"/>
    <property type="match status" value="1"/>
</dbReference>
<dbReference type="SMART" id="SM00304">
    <property type="entry name" value="HAMP"/>
    <property type="match status" value="1"/>
</dbReference>
<evidence type="ECO:0000313" key="15">
    <source>
        <dbReference type="EMBL" id="ADU31457.1"/>
    </source>
</evidence>
<dbReference type="PROSITE" id="PS50109">
    <property type="entry name" value="HIS_KIN"/>
    <property type="match status" value="1"/>
</dbReference>
<dbReference type="InterPro" id="IPR003594">
    <property type="entry name" value="HATPase_dom"/>
</dbReference>
<evidence type="ECO:0000256" key="9">
    <source>
        <dbReference type="ARBA" id="ARBA00022840"/>
    </source>
</evidence>
<evidence type="ECO:0000256" key="11">
    <source>
        <dbReference type="ARBA" id="ARBA00023136"/>
    </source>
</evidence>
<dbReference type="eggNOG" id="COG5002">
    <property type="taxonomic scope" value="Bacteria"/>
</dbReference>
<dbReference type="CDD" id="cd00082">
    <property type="entry name" value="HisKA"/>
    <property type="match status" value="1"/>
</dbReference>
<evidence type="ECO:0000259" key="13">
    <source>
        <dbReference type="PROSITE" id="PS50109"/>
    </source>
</evidence>
<dbReference type="RefSeq" id="WP_013489788.1">
    <property type="nucleotide sequence ID" value="NC_014829.1"/>
</dbReference>
<feature type="transmembrane region" description="Helical" evidence="12">
    <location>
        <begin position="164"/>
        <end position="183"/>
    </location>
</feature>
<dbReference type="Gene3D" id="6.10.340.10">
    <property type="match status" value="1"/>
</dbReference>
<evidence type="ECO:0000256" key="8">
    <source>
        <dbReference type="ARBA" id="ARBA00022777"/>
    </source>
</evidence>
<evidence type="ECO:0000256" key="10">
    <source>
        <dbReference type="ARBA" id="ARBA00023012"/>
    </source>
</evidence>
<dbReference type="Gene3D" id="3.30.565.10">
    <property type="entry name" value="Histidine kinase-like ATPase, C-terminal domain"/>
    <property type="match status" value="1"/>
</dbReference>
<keyword evidence="8 15" id="KW-0418">Kinase</keyword>
<dbReference type="InterPro" id="IPR000014">
    <property type="entry name" value="PAS"/>
</dbReference>
<evidence type="ECO:0000256" key="2">
    <source>
        <dbReference type="ARBA" id="ARBA00004651"/>
    </source>
</evidence>
<dbReference type="CDD" id="cd00130">
    <property type="entry name" value="PAS"/>
    <property type="match status" value="1"/>
</dbReference>
<dbReference type="Gene3D" id="3.30.450.20">
    <property type="entry name" value="PAS domain"/>
    <property type="match status" value="2"/>
</dbReference>
<keyword evidence="12" id="KW-1133">Transmembrane helix</keyword>
<dbReference type="FunFam" id="1.10.287.130:FF:000001">
    <property type="entry name" value="Two-component sensor histidine kinase"/>
    <property type="match status" value="1"/>
</dbReference>
<organism evidence="15 16">
    <name type="scientific">Evansella cellulosilytica (strain ATCC 21833 / DSM 2522 / FERM P-1141 / JCM 9156 / N-4)</name>
    <name type="common">Bacillus cellulosilyticus</name>
    <dbReference type="NCBI Taxonomy" id="649639"/>
    <lineage>
        <taxon>Bacteria</taxon>
        <taxon>Bacillati</taxon>
        <taxon>Bacillota</taxon>
        <taxon>Bacilli</taxon>
        <taxon>Bacillales</taxon>
        <taxon>Bacillaceae</taxon>
        <taxon>Evansella</taxon>
    </lineage>
</organism>
<dbReference type="PANTHER" id="PTHR45453:SF1">
    <property type="entry name" value="PHOSPHATE REGULON SENSOR PROTEIN PHOR"/>
    <property type="match status" value="1"/>
</dbReference>
<dbReference type="InterPro" id="IPR036890">
    <property type="entry name" value="HATPase_C_sf"/>
</dbReference>
<dbReference type="InterPro" id="IPR005467">
    <property type="entry name" value="His_kinase_dom"/>
</dbReference>
<evidence type="ECO:0000256" key="3">
    <source>
        <dbReference type="ARBA" id="ARBA00012438"/>
    </source>
</evidence>
<dbReference type="Pfam" id="PF00672">
    <property type="entry name" value="HAMP"/>
    <property type="match status" value="1"/>
</dbReference>
<dbReference type="STRING" id="649639.Bcell_3215"/>
<dbReference type="Pfam" id="PF00512">
    <property type="entry name" value="HisKA"/>
    <property type="match status" value="1"/>
</dbReference>
<keyword evidence="10" id="KW-0902">Two-component regulatory system</keyword>
<evidence type="ECO:0000313" key="16">
    <source>
        <dbReference type="Proteomes" id="UP000001401"/>
    </source>
</evidence>
<keyword evidence="5" id="KW-0597">Phosphoprotein</keyword>
<keyword evidence="7" id="KW-0547">Nucleotide-binding</keyword>
<evidence type="ECO:0000256" key="7">
    <source>
        <dbReference type="ARBA" id="ARBA00022741"/>
    </source>
</evidence>
<proteinExistence type="predicted"/>
<keyword evidence="6" id="KW-0808">Transferase</keyword>
<evidence type="ECO:0000256" key="6">
    <source>
        <dbReference type="ARBA" id="ARBA00022679"/>
    </source>
</evidence>
<dbReference type="InterPro" id="IPR013767">
    <property type="entry name" value="PAS_fold"/>
</dbReference>
<dbReference type="GO" id="GO:0005886">
    <property type="term" value="C:plasma membrane"/>
    <property type="evidence" value="ECO:0007669"/>
    <property type="project" value="UniProtKB-SubCell"/>
</dbReference>
<dbReference type="CDD" id="cd06225">
    <property type="entry name" value="HAMP"/>
    <property type="match status" value="1"/>
</dbReference>
<dbReference type="Pfam" id="PF00989">
    <property type="entry name" value="PAS"/>
    <property type="match status" value="1"/>
</dbReference>
<keyword evidence="9" id="KW-0067">ATP-binding</keyword>
<evidence type="ECO:0000256" key="12">
    <source>
        <dbReference type="SAM" id="Phobius"/>
    </source>
</evidence>
<dbReference type="GO" id="GO:0004721">
    <property type="term" value="F:phosphoprotein phosphatase activity"/>
    <property type="evidence" value="ECO:0007669"/>
    <property type="project" value="TreeGrafter"/>
</dbReference>
<comment type="catalytic activity">
    <reaction evidence="1">
        <text>ATP + protein L-histidine = ADP + protein N-phospho-L-histidine.</text>
        <dbReference type="EC" id="2.7.13.3"/>
    </reaction>
</comment>
<keyword evidence="16" id="KW-1185">Reference proteome</keyword>
<dbReference type="SUPFAM" id="SSF47384">
    <property type="entry name" value="Homodimeric domain of signal transducing histidine kinase"/>
    <property type="match status" value="1"/>
</dbReference>
<dbReference type="EC" id="2.7.13.3" evidence="3"/>
<dbReference type="OrthoDB" id="9813151at2"/>
<evidence type="ECO:0000256" key="5">
    <source>
        <dbReference type="ARBA" id="ARBA00022553"/>
    </source>
</evidence>
<comment type="subcellular location">
    <subcellularLocation>
        <location evidence="2">Cell membrane</location>
        <topology evidence="2">Multi-pass membrane protein</topology>
    </subcellularLocation>
</comment>
<evidence type="ECO:0000256" key="1">
    <source>
        <dbReference type="ARBA" id="ARBA00000085"/>
    </source>
</evidence>
<dbReference type="Pfam" id="PF02518">
    <property type="entry name" value="HATPase_c"/>
    <property type="match status" value="1"/>
</dbReference>
<dbReference type="GO" id="GO:0006355">
    <property type="term" value="P:regulation of DNA-templated transcription"/>
    <property type="evidence" value="ECO:0007669"/>
    <property type="project" value="InterPro"/>
</dbReference>
<protein>
    <recommendedName>
        <fullName evidence="3">histidine kinase</fullName>
        <ecNumber evidence="3">2.7.13.3</ecNumber>
    </recommendedName>
</protein>
<dbReference type="KEGG" id="bco:Bcell_3215"/>
<dbReference type="PRINTS" id="PR00344">
    <property type="entry name" value="BCTRLSENSOR"/>
</dbReference>
<dbReference type="SUPFAM" id="SSF55874">
    <property type="entry name" value="ATPase domain of HSP90 chaperone/DNA topoisomerase II/histidine kinase"/>
    <property type="match status" value="1"/>
</dbReference>
<dbReference type="InterPro" id="IPR031967">
    <property type="entry name" value="PhoR_single_Cache-like_dom"/>
</dbReference>
<evidence type="ECO:0000259" key="14">
    <source>
        <dbReference type="PROSITE" id="PS50885"/>
    </source>
</evidence>
<feature type="domain" description="HAMP" evidence="14">
    <location>
        <begin position="188"/>
        <end position="240"/>
    </location>
</feature>
<sequence>MNSFRAKLIFPITLIILIVLTSLGVILGPLFKEFYFERMSERIAKETEVVALYIEDVPLSDQKLLGQKMNAMADRLEIRITMIDMDGNVIGETHGEAELMENHLSRPEIQRVNELGAGQEVRFSNTVNKELLYYAIPFIQSGEQTAYIRTGIPIEQLNSMYQNIWGVIFVSFLIGFVVIVVLITKITNQQLTPIEDARIVANQLAKGNFSVRTYEGIPNEAGQLNRSLNVLAENLSHITKTYEVQQDRLETLIDNMGSGLLLINSKGDITLVNKTCQSIFQENTDHWINKLYYQVIKHREVIKFIQEILLTEKRIKKHLALPIGIEIRHFDVYGAPIIGSDLSLTGIVLVFHDITELKKLEQARKDFVANVSHELKTPVTSLKGFTETLLSGAVHDEQLREKFLTIISNESERLESLIHDLLELSKIEGSQFVLNWDLVNIDVLLSDVFMMLESKAQNKNIHFSKEVIGDTVIEADAHRIKQVFINIINNAIMYTPNDGEVHVKVIEKAETVIVEVQDTGIGISKKEIPRIFERFYRVDRARSRNSGGTGLGLAIVKHLIEAHRATMSVDSEVGQGTTFKMEFKKQQEKKFH</sequence>
<dbReference type="InterPro" id="IPR003661">
    <property type="entry name" value="HisK_dim/P_dom"/>
</dbReference>